<dbReference type="InterPro" id="IPR023214">
    <property type="entry name" value="HAD_sf"/>
</dbReference>
<keyword evidence="4 6" id="KW-0460">Magnesium</keyword>
<dbReference type="AlphaFoldDB" id="A0A085U5B5"/>
<dbReference type="PROSITE" id="PS01229">
    <property type="entry name" value="COF_2"/>
    <property type="match status" value="1"/>
</dbReference>
<dbReference type="EC" id="3.6.1.-" evidence="6"/>
<dbReference type="eggNOG" id="COG0561">
    <property type="taxonomic scope" value="Bacteria"/>
</dbReference>
<dbReference type="EMBL" id="LN681231">
    <property type="protein sequence ID" value="CEK26715.1"/>
    <property type="molecule type" value="Genomic_DNA"/>
</dbReference>
<dbReference type="GO" id="GO:0016791">
    <property type="term" value="F:phosphatase activity"/>
    <property type="evidence" value="ECO:0007669"/>
    <property type="project" value="UniProtKB-UniRule"/>
</dbReference>
<comment type="cofactor">
    <cofactor evidence="1 6">
        <name>Mg(2+)</name>
        <dbReference type="ChEBI" id="CHEBI:18420"/>
    </cofactor>
</comment>
<dbReference type="STRING" id="29486.UGYR_14575"/>
<keyword evidence="9" id="KW-1185">Reference proteome</keyword>
<proteinExistence type="inferred from homology"/>
<dbReference type="InterPro" id="IPR000150">
    <property type="entry name" value="Cof"/>
</dbReference>
<dbReference type="NCBIfam" id="TIGR01484">
    <property type="entry name" value="HAD-SF-IIB"/>
    <property type="match status" value="1"/>
</dbReference>
<evidence type="ECO:0000313" key="8">
    <source>
        <dbReference type="EMBL" id="SUP99906.1"/>
    </source>
</evidence>
<dbReference type="NCBIfam" id="NF011705">
    <property type="entry name" value="PRK15126.1"/>
    <property type="match status" value="1"/>
</dbReference>
<dbReference type="GeneID" id="66878693"/>
<dbReference type="PANTHER" id="PTHR47267:SF2">
    <property type="entry name" value="HMP-PP PHOSPHATASE"/>
    <property type="match status" value="1"/>
</dbReference>
<dbReference type="OrthoDB" id="5498330at2"/>
<evidence type="ECO:0000256" key="2">
    <source>
        <dbReference type="ARBA" id="ARBA00022723"/>
    </source>
</evidence>
<dbReference type="SFLD" id="SFLDG01140">
    <property type="entry name" value="C2.B:_Phosphomannomutase_and_P"/>
    <property type="match status" value="1"/>
</dbReference>
<protein>
    <recommendedName>
        <fullName evidence="6">HMP-PP phosphatase</fullName>
        <ecNumber evidence="6">3.6.1.-</ecNumber>
    </recommendedName>
</protein>
<name>A0A085U5B5_YERRU</name>
<dbReference type="NCBIfam" id="TIGR00099">
    <property type="entry name" value="Cof-subfamily"/>
    <property type="match status" value="1"/>
</dbReference>
<dbReference type="PROSITE" id="PS01228">
    <property type="entry name" value="COF_1"/>
    <property type="match status" value="1"/>
</dbReference>
<evidence type="ECO:0000313" key="9">
    <source>
        <dbReference type="Proteomes" id="UP000255169"/>
    </source>
</evidence>
<dbReference type="InterPro" id="IPR006379">
    <property type="entry name" value="HAD-SF_hydro_IIB"/>
</dbReference>
<evidence type="ECO:0000256" key="3">
    <source>
        <dbReference type="ARBA" id="ARBA00022801"/>
    </source>
</evidence>
<dbReference type="GO" id="GO:0000287">
    <property type="term" value="F:magnesium ion binding"/>
    <property type="evidence" value="ECO:0007669"/>
    <property type="project" value="UniProtKB-UniRule"/>
</dbReference>
<dbReference type="Pfam" id="PF08282">
    <property type="entry name" value="Hydrolase_3"/>
    <property type="match status" value="1"/>
</dbReference>
<dbReference type="SFLD" id="SFLDS00003">
    <property type="entry name" value="Haloacid_Dehalogenase"/>
    <property type="match status" value="1"/>
</dbReference>
<evidence type="ECO:0000256" key="4">
    <source>
        <dbReference type="ARBA" id="ARBA00022842"/>
    </source>
</evidence>
<evidence type="ECO:0000313" key="7">
    <source>
        <dbReference type="EMBL" id="CEK26715.1"/>
    </source>
</evidence>
<evidence type="ECO:0000256" key="5">
    <source>
        <dbReference type="ARBA" id="ARBA00034778"/>
    </source>
</evidence>
<dbReference type="InterPro" id="IPR023938">
    <property type="entry name" value="HMP-PP_phosphatase"/>
</dbReference>
<dbReference type="RefSeq" id="WP_004718711.1">
    <property type="nucleotide sequence ID" value="NZ_CABIHR010000029.1"/>
</dbReference>
<organism evidence="7">
    <name type="scientific">Yersinia ruckeri</name>
    <dbReference type="NCBI Taxonomy" id="29486"/>
    <lineage>
        <taxon>Bacteria</taxon>
        <taxon>Pseudomonadati</taxon>
        <taxon>Pseudomonadota</taxon>
        <taxon>Gammaproteobacteria</taxon>
        <taxon>Enterobacterales</taxon>
        <taxon>Yersiniaceae</taxon>
        <taxon>Yersinia</taxon>
    </lineage>
</organism>
<evidence type="ECO:0000256" key="6">
    <source>
        <dbReference type="HAMAP-Rule" id="MF_01847"/>
    </source>
</evidence>
<dbReference type="PATRIC" id="fig|29486.44.peg.2327"/>
<sequence>MYRLAAFDMDGTLLMRNHEIGKATLDTLNQLQARNITVTFATGRHYLDMKGILTTLGINGYLITGNGTRVHDAKGNRLQGIDLSDNLVEFVLGTAWATSASMHVFRDEGWFTDRGDPGLLAAHKLSGFHFQLTEWNQLPFAGTHKICFCAPHQELISLKERLAKQIGQDADLCFSASDCLEILPRDCNKGTALSALTELLNIDITECMAFGDAMNDKEMLARVGRGIVMGNALPQLRQELPQLQVIGHCEQQAVAHYLQHWLSSPHLTYSPEF</sequence>
<evidence type="ECO:0000256" key="1">
    <source>
        <dbReference type="ARBA" id="ARBA00001946"/>
    </source>
</evidence>
<feature type="binding site" evidence="6">
    <location>
        <position position="10"/>
    </location>
    <ligand>
        <name>Mg(2+)</name>
        <dbReference type="ChEBI" id="CHEBI:18420"/>
    </ligand>
</feature>
<keyword evidence="3 6" id="KW-0378">Hydrolase</keyword>
<dbReference type="CDD" id="cd07516">
    <property type="entry name" value="HAD_Pase"/>
    <property type="match status" value="1"/>
</dbReference>
<dbReference type="Gene3D" id="3.30.1240.10">
    <property type="match status" value="1"/>
</dbReference>
<dbReference type="HAMAP" id="MF_01847">
    <property type="entry name" value="HMP_PP_phosphat"/>
    <property type="match status" value="1"/>
</dbReference>
<comment type="function">
    <text evidence="6">Catalyzes the hydrolysis of 4-amino-2-methyl-5-hydroxymethylpyrimidine pyrophosphate (HMP-PP) to 4-amino-2-methyl-5-hydroxymethylpyrimidine phosphate (HMP-P).</text>
</comment>
<dbReference type="EMBL" id="UHJG01000001">
    <property type="protein sequence ID" value="SUP99906.1"/>
    <property type="molecule type" value="Genomic_DNA"/>
</dbReference>
<accession>A0A085U5B5</accession>
<feature type="binding site" evidence="6">
    <location>
        <position position="8"/>
    </location>
    <ligand>
        <name>Mg(2+)</name>
        <dbReference type="ChEBI" id="CHEBI:18420"/>
    </ligand>
</feature>
<keyword evidence="2 6" id="KW-0479">Metal-binding</keyword>
<reference evidence="8 9" key="2">
    <citation type="submission" date="2018-06" db="EMBL/GenBank/DDBJ databases">
        <authorList>
            <consortium name="Pathogen Informatics"/>
            <person name="Doyle S."/>
        </authorList>
    </citation>
    <scope>NUCLEOTIDE SEQUENCE [LARGE SCALE GENOMIC DNA]</scope>
    <source>
        <strain evidence="8 9">NCTC10476</strain>
    </source>
</reference>
<dbReference type="PANTHER" id="PTHR47267">
    <property type="match status" value="1"/>
</dbReference>
<dbReference type="GO" id="GO:0016818">
    <property type="term" value="F:hydrolase activity, acting on acid anhydrides, in phosphorus-containing anhydrides"/>
    <property type="evidence" value="ECO:0007669"/>
    <property type="project" value="InterPro"/>
</dbReference>
<gene>
    <name evidence="8" type="primary">cof_1</name>
    <name evidence="6" type="synonym">cof</name>
    <name evidence="7" type="ORF">CSF007_4735</name>
    <name evidence="8" type="ORF">NCTC10476_01163</name>
</gene>
<comment type="similarity">
    <text evidence="5 6">Belongs to the HAD-like hydrolase superfamily. Cof family.</text>
</comment>
<reference evidence="7" key="1">
    <citation type="journal article" date="2015" name="Genome Announc.">
        <title>Complete Genome Sequence of Yersinia ruckeri Strain CSF007-82, Etiologic Agent of Red Mouth Disease in Salmonid Fish.</title>
        <authorList>
            <person name="Nelson M.C."/>
            <person name="LaPatra S.E."/>
            <person name="Welch T.J."/>
            <person name="Graf J."/>
        </authorList>
    </citation>
    <scope>NUCLEOTIDE SEQUENCE</scope>
    <source>
        <strain evidence="7">CSF007-82</strain>
    </source>
</reference>
<comment type="catalytic activity">
    <reaction evidence="6">
        <text>4-amino-2-methyl-5-(diphosphooxymethyl)pyrimidine + H2O = 4-amino-2-methyl-5-(phosphooxymethyl)pyrimidine + phosphate + H(+)</text>
        <dbReference type="Rhea" id="RHEA:27914"/>
        <dbReference type="ChEBI" id="CHEBI:15377"/>
        <dbReference type="ChEBI" id="CHEBI:15378"/>
        <dbReference type="ChEBI" id="CHEBI:43474"/>
        <dbReference type="ChEBI" id="CHEBI:57841"/>
        <dbReference type="ChEBI" id="CHEBI:58354"/>
    </reaction>
</comment>
<dbReference type="SUPFAM" id="SSF56784">
    <property type="entry name" value="HAD-like"/>
    <property type="match status" value="1"/>
</dbReference>
<feature type="binding site" evidence="6">
    <location>
        <position position="212"/>
    </location>
    <ligand>
        <name>Mg(2+)</name>
        <dbReference type="ChEBI" id="CHEBI:18420"/>
    </ligand>
</feature>
<dbReference type="InterPro" id="IPR036412">
    <property type="entry name" value="HAD-like_sf"/>
</dbReference>
<dbReference type="Gene3D" id="3.40.50.1000">
    <property type="entry name" value="HAD superfamily/HAD-like"/>
    <property type="match status" value="1"/>
</dbReference>
<dbReference type="Proteomes" id="UP000255169">
    <property type="component" value="Unassembled WGS sequence"/>
</dbReference>
<feature type="active site" description="Nucleophile" evidence="6">
    <location>
        <position position="8"/>
    </location>
</feature>
<dbReference type="KEGG" id="yrb:UGYR_14575"/>